<dbReference type="PANTHER" id="PTHR43646">
    <property type="entry name" value="GLYCOSYLTRANSFERASE"/>
    <property type="match status" value="1"/>
</dbReference>
<proteinExistence type="predicted"/>
<feature type="non-terminal residue" evidence="7">
    <location>
        <position position="1"/>
    </location>
</feature>
<dbReference type="InterPro" id="IPR026461">
    <property type="entry name" value="Trfase_2_rSAM/seldom_assoc"/>
</dbReference>
<dbReference type="Gene3D" id="3.90.550.10">
    <property type="entry name" value="Spore Coat Polysaccharide Biosynthesis Protein SpsA, Chain A"/>
    <property type="match status" value="1"/>
</dbReference>
<dbReference type="Pfam" id="PF00535">
    <property type="entry name" value="Glycos_transf_2"/>
    <property type="match status" value="1"/>
</dbReference>
<dbReference type="NCBIfam" id="TIGR04283">
    <property type="entry name" value="glyco_like_mftF"/>
    <property type="match status" value="1"/>
</dbReference>
<sequence length="198" mass="21590">VIGFTKLQKDLLDMRVSIIIPILDEAIILPRLLDNLQGLAAEIIFVDGGSTDGSITLMRKAGYRCFEAPAGRAIQMNAGAAIASGDVLLFHHADSLLPRGCLNNIRRSIENGFVGGSFELQLDTSRALFRIVGFMITLRSRLAGVSTGDQGMFVTRAAFDELAGFTEQPIFEDVDMSLRLQRVGRVCQLHPPILTSSR</sequence>
<gene>
    <name evidence="7" type="ORF">METZ01_LOCUS155798</name>
</gene>
<accession>A0A382ANJ8</accession>
<keyword evidence="2" id="KW-1003">Cell membrane</keyword>
<evidence type="ECO:0000256" key="4">
    <source>
        <dbReference type="ARBA" id="ARBA00022679"/>
    </source>
</evidence>
<dbReference type="GO" id="GO:0016757">
    <property type="term" value="F:glycosyltransferase activity"/>
    <property type="evidence" value="ECO:0007669"/>
    <property type="project" value="UniProtKB-KW"/>
</dbReference>
<organism evidence="7">
    <name type="scientific">marine metagenome</name>
    <dbReference type="NCBI Taxonomy" id="408172"/>
    <lineage>
        <taxon>unclassified sequences</taxon>
        <taxon>metagenomes</taxon>
        <taxon>ecological metagenomes</taxon>
    </lineage>
</organism>
<dbReference type="PANTHER" id="PTHR43646:SF2">
    <property type="entry name" value="GLYCOSYLTRANSFERASE 2-LIKE DOMAIN-CONTAINING PROTEIN"/>
    <property type="match status" value="1"/>
</dbReference>
<name>A0A382ANJ8_9ZZZZ</name>
<evidence type="ECO:0000256" key="5">
    <source>
        <dbReference type="ARBA" id="ARBA00023136"/>
    </source>
</evidence>
<protein>
    <recommendedName>
        <fullName evidence="6">Glycosyltransferase 2-like domain-containing protein</fullName>
    </recommendedName>
</protein>
<keyword evidence="3" id="KW-0328">Glycosyltransferase</keyword>
<evidence type="ECO:0000313" key="7">
    <source>
        <dbReference type="EMBL" id="SVB02944.1"/>
    </source>
</evidence>
<feature type="non-terminal residue" evidence="7">
    <location>
        <position position="198"/>
    </location>
</feature>
<reference evidence="7" key="1">
    <citation type="submission" date="2018-05" db="EMBL/GenBank/DDBJ databases">
        <authorList>
            <person name="Lanie J.A."/>
            <person name="Ng W.-L."/>
            <person name="Kazmierczak K.M."/>
            <person name="Andrzejewski T.M."/>
            <person name="Davidsen T.M."/>
            <person name="Wayne K.J."/>
            <person name="Tettelin H."/>
            <person name="Glass J.I."/>
            <person name="Rusch D."/>
            <person name="Podicherti R."/>
            <person name="Tsui H.-C.T."/>
            <person name="Winkler M.E."/>
        </authorList>
    </citation>
    <scope>NUCLEOTIDE SEQUENCE</scope>
</reference>
<feature type="domain" description="Glycosyltransferase 2-like" evidence="6">
    <location>
        <begin position="17"/>
        <end position="118"/>
    </location>
</feature>
<evidence type="ECO:0000256" key="3">
    <source>
        <dbReference type="ARBA" id="ARBA00022676"/>
    </source>
</evidence>
<comment type="subcellular location">
    <subcellularLocation>
        <location evidence="1">Cell membrane</location>
    </subcellularLocation>
</comment>
<dbReference type="GO" id="GO:0005886">
    <property type="term" value="C:plasma membrane"/>
    <property type="evidence" value="ECO:0007669"/>
    <property type="project" value="UniProtKB-SubCell"/>
</dbReference>
<dbReference type="SUPFAM" id="SSF53448">
    <property type="entry name" value="Nucleotide-diphospho-sugar transferases"/>
    <property type="match status" value="1"/>
</dbReference>
<dbReference type="InterPro" id="IPR001173">
    <property type="entry name" value="Glyco_trans_2-like"/>
</dbReference>
<evidence type="ECO:0000256" key="1">
    <source>
        <dbReference type="ARBA" id="ARBA00004236"/>
    </source>
</evidence>
<keyword evidence="4" id="KW-0808">Transferase</keyword>
<evidence type="ECO:0000259" key="6">
    <source>
        <dbReference type="Pfam" id="PF00535"/>
    </source>
</evidence>
<dbReference type="InterPro" id="IPR029044">
    <property type="entry name" value="Nucleotide-diphossugar_trans"/>
</dbReference>
<keyword evidence="5" id="KW-0472">Membrane</keyword>
<dbReference type="EMBL" id="UINC01026103">
    <property type="protein sequence ID" value="SVB02944.1"/>
    <property type="molecule type" value="Genomic_DNA"/>
</dbReference>
<dbReference type="AlphaFoldDB" id="A0A382ANJ8"/>
<evidence type="ECO:0000256" key="2">
    <source>
        <dbReference type="ARBA" id="ARBA00022475"/>
    </source>
</evidence>